<protein>
    <submittedName>
        <fullName evidence="3">Uncharacterized membrane protein YiaA</fullName>
    </submittedName>
</protein>
<dbReference type="AlphaFoldDB" id="A0A1X7HT90"/>
<feature type="transmembrane region" description="Helical" evidence="1">
    <location>
        <begin position="82"/>
        <end position="103"/>
    </location>
</feature>
<feature type="transmembrane region" description="Helical" evidence="1">
    <location>
        <begin position="115"/>
        <end position="134"/>
    </location>
</feature>
<dbReference type="GO" id="GO:0006974">
    <property type="term" value="P:DNA damage response"/>
    <property type="evidence" value="ECO:0007669"/>
    <property type="project" value="TreeGrafter"/>
</dbReference>
<organism evidence="3 4">
    <name type="scientific">Paenibacillus uliginis N3/975</name>
    <dbReference type="NCBI Taxonomy" id="1313296"/>
    <lineage>
        <taxon>Bacteria</taxon>
        <taxon>Bacillati</taxon>
        <taxon>Bacillota</taxon>
        <taxon>Bacilli</taxon>
        <taxon>Bacillales</taxon>
        <taxon>Paenibacillaceae</taxon>
        <taxon>Paenibacillus</taxon>
    </lineage>
</organism>
<dbReference type="Proteomes" id="UP000192940">
    <property type="component" value="Chromosome I"/>
</dbReference>
<feature type="transmembrane region" description="Helical" evidence="1">
    <location>
        <begin position="12"/>
        <end position="35"/>
    </location>
</feature>
<feature type="transmembrane region" description="Helical" evidence="1">
    <location>
        <begin position="41"/>
        <end position="61"/>
    </location>
</feature>
<accession>A0A1X7HT90</accession>
<dbReference type="GO" id="GO:0005886">
    <property type="term" value="C:plasma membrane"/>
    <property type="evidence" value="ECO:0007669"/>
    <property type="project" value="TreeGrafter"/>
</dbReference>
<keyword evidence="1" id="KW-0812">Transmembrane</keyword>
<evidence type="ECO:0000256" key="1">
    <source>
        <dbReference type="SAM" id="Phobius"/>
    </source>
</evidence>
<dbReference type="RefSeq" id="WP_208916633.1">
    <property type="nucleotide sequence ID" value="NZ_LT840184.1"/>
</dbReference>
<gene>
    <name evidence="3" type="ORF">SAMN05661091_5902</name>
</gene>
<dbReference type="PANTHER" id="PTHR37290:SF1">
    <property type="entry name" value="INNER MEMBRANE PROTEIN YIAA"/>
    <property type="match status" value="1"/>
</dbReference>
<sequence>MHRRKRNTFAFTALAWLSFVLALSFVMVALFNASWELVEKGYYAACTLWVISAAIVLQKVVRDNEEDKELYGEAGPRKRNTFAFTALAWGSFLLALGFILVALWNADWPLVEKGYYAGCTLWAISASIVLQKVVRDNEEDKAFFPPVHAEDKKHDLLG</sequence>
<evidence type="ECO:0000259" key="2">
    <source>
        <dbReference type="Pfam" id="PF05360"/>
    </source>
</evidence>
<feature type="domain" description="YiaAB two helix" evidence="2">
    <location>
        <begin position="11"/>
        <end position="63"/>
    </location>
</feature>
<keyword evidence="4" id="KW-1185">Reference proteome</keyword>
<proteinExistence type="predicted"/>
<evidence type="ECO:0000313" key="3">
    <source>
        <dbReference type="EMBL" id="SMF92572.1"/>
    </source>
</evidence>
<keyword evidence="1" id="KW-1133">Transmembrane helix</keyword>
<keyword evidence="1" id="KW-0472">Membrane</keyword>
<name>A0A1X7HT90_9BACL</name>
<dbReference type="Pfam" id="PF05360">
    <property type="entry name" value="YiaAB"/>
    <property type="match status" value="2"/>
</dbReference>
<dbReference type="EMBL" id="LT840184">
    <property type="protein sequence ID" value="SMF92572.1"/>
    <property type="molecule type" value="Genomic_DNA"/>
</dbReference>
<dbReference type="InterPro" id="IPR038972">
    <property type="entry name" value="YiaA-like"/>
</dbReference>
<dbReference type="InterPro" id="IPR008024">
    <property type="entry name" value="YiaAB"/>
</dbReference>
<feature type="domain" description="YiaAB two helix" evidence="2">
    <location>
        <begin position="84"/>
        <end position="136"/>
    </location>
</feature>
<evidence type="ECO:0000313" key="4">
    <source>
        <dbReference type="Proteomes" id="UP000192940"/>
    </source>
</evidence>
<reference evidence="3 4" key="1">
    <citation type="submission" date="2017-04" db="EMBL/GenBank/DDBJ databases">
        <authorList>
            <person name="Afonso C.L."/>
            <person name="Miller P.J."/>
            <person name="Scott M.A."/>
            <person name="Spackman E."/>
            <person name="Goraichik I."/>
            <person name="Dimitrov K.M."/>
            <person name="Suarez D.L."/>
            <person name="Swayne D.E."/>
        </authorList>
    </citation>
    <scope>NUCLEOTIDE SEQUENCE [LARGE SCALE GENOMIC DNA]</scope>
    <source>
        <strain evidence="3 4">N3/975</strain>
    </source>
</reference>
<dbReference type="PANTHER" id="PTHR37290">
    <property type="entry name" value="INNER MEMBRANE PROTEIN YIAA-RELATED"/>
    <property type="match status" value="1"/>
</dbReference>